<dbReference type="GO" id="GO:0045116">
    <property type="term" value="P:protein neddylation"/>
    <property type="evidence" value="ECO:0007669"/>
    <property type="project" value="UniProtKB-UniPathway"/>
</dbReference>
<evidence type="ECO:0000259" key="6">
    <source>
        <dbReference type="Pfam" id="PF00899"/>
    </source>
</evidence>
<dbReference type="GO" id="GO:0019781">
    <property type="term" value="F:NEDD8 activating enzyme activity"/>
    <property type="evidence" value="ECO:0007669"/>
    <property type="project" value="InterPro"/>
</dbReference>
<dbReference type="AlphaFoldDB" id="A0A8H4QFL3"/>
<evidence type="ECO:0000256" key="1">
    <source>
        <dbReference type="ARBA" id="ARBA00005032"/>
    </source>
</evidence>
<evidence type="ECO:0000313" key="8">
    <source>
        <dbReference type="Proteomes" id="UP000521872"/>
    </source>
</evidence>
<accession>A0A8H4QFL3</accession>
<reference evidence="7 8" key="1">
    <citation type="submission" date="2019-12" db="EMBL/GenBank/DDBJ databases">
        <authorList>
            <person name="Floudas D."/>
            <person name="Bentzer J."/>
            <person name="Ahren D."/>
            <person name="Johansson T."/>
            <person name="Persson P."/>
            <person name="Tunlid A."/>
        </authorList>
    </citation>
    <scope>NUCLEOTIDE SEQUENCE [LARGE SCALE GENOMIC DNA]</scope>
    <source>
        <strain evidence="7 8">CBS 102.39</strain>
    </source>
</reference>
<keyword evidence="8" id="KW-1185">Reference proteome</keyword>
<dbReference type="EMBL" id="JAACJL010000059">
    <property type="protein sequence ID" value="KAF4610088.1"/>
    <property type="molecule type" value="Genomic_DNA"/>
</dbReference>
<comment type="pathway">
    <text evidence="1">Protein modification; protein neddylation.</text>
</comment>
<dbReference type="InterPro" id="IPR035985">
    <property type="entry name" value="Ubiquitin-activating_enz"/>
</dbReference>
<evidence type="ECO:0000313" key="7">
    <source>
        <dbReference type="EMBL" id="KAF4610088.1"/>
    </source>
</evidence>
<dbReference type="Gene3D" id="3.40.50.12550">
    <property type="entry name" value="Ubiquitin-activating enzyme E1, inactive adenylation domain, subdomain 2"/>
    <property type="match status" value="1"/>
</dbReference>
<protein>
    <recommendedName>
        <fullName evidence="3">NEDD8-activating enzyme E1 regulatory subunit</fullName>
    </recommendedName>
</protein>
<dbReference type="PANTHER" id="PTHR10953:SF29">
    <property type="entry name" value="NEDD8-ACTIVATING ENZYME E1 REGULATORY SUBUNIT"/>
    <property type="match status" value="1"/>
</dbReference>
<feature type="domain" description="THIF-type NAD/FAD binding fold" evidence="6">
    <location>
        <begin position="133"/>
        <end position="248"/>
    </location>
</feature>
<dbReference type="UniPathway" id="UPA00885"/>
<dbReference type="InterPro" id="IPR030667">
    <property type="entry name" value="APP-BP1"/>
</dbReference>
<comment type="similarity">
    <text evidence="2">Belongs to the ubiquitin-activating E1 family. ULA1 subfamily.</text>
</comment>
<feature type="region of interest" description="Disordered" evidence="5">
    <location>
        <begin position="92"/>
        <end position="130"/>
    </location>
</feature>
<keyword evidence="4" id="KW-0833">Ubl conjugation pathway</keyword>
<gene>
    <name evidence="7" type="ORF">D9613_010447</name>
</gene>
<evidence type="ECO:0000256" key="4">
    <source>
        <dbReference type="ARBA" id="ARBA00022786"/>
    </source>
</evidence>
<dbReference type="InterPro" id="IPR000594">
    <property type="entry name" value="ThiF_NAD_FAD-bd"/>
</dbReference>
<evidence type="ECO:0000256" key="2">
    <source>
        <dbReference type="ARBA" id="ARBA00006868"/>
    </source>
</evidence>
<proteinExistence type="inferred from homology"/>
<dbReference type="PANTHER" id="PTHR10953">
    <property type="entry name" value="UBIQUITIN-ACTIVATING ENZYME E1"/>
    <property type="match status" value="1"/>
</dbReference>
<dbReference type="Pfam" id="PF00899">
    <property type="entry name" value="ThiF"/>
    <property type="match status" value="1"/>
</dbReference>
<dbReference type="GO" id="GO:0005737">
    <property type="term" value="C:cytoplasm"/>
    <property type="evidence" value="ECO:0007669"/>
    <property type="project" value="TreeGrafter"/>
</dbReference>
<dbReference type="InterPro" id="IPR045886">
    <property type="entry name" value="ThiF/MoeB/HesA"/>
</dbReference>
<organism evidence="7 8">
    <name type="scientific">Agrocybe pediades</name>
    <dbReference type="NCBI Taxonomy" id="84607"/>
    <lineage>
        <taxon>Eukaryota</taxon>
        <taxon>Fungi</taxon>
        <taxon>Dikarya</taxon>
        <taxon>Basidiomycota</taxon>
        <taxon>Agaricomycotina</taxon>
        <taxon>Agaricomycetes</taxon>
        <taxon>Agaricomycetidae</taxon>
        <taxon>Agaricales</taxon>
        <taxon>Agaricineae</taxon>
        <taxon>Strophariaceae</taxon>
        <taxon>Agrocybe</taxon>
    </lineage>
</organism>
<dbReference type="SUPFAM" id="SSF69572">
    <property type="entry name" value="Activating enzymes of the ubiquitin-like proteins"/>
    <property type="match status" value="1"/>
</dbReference>
<sequence>MRDPTGFSWHADFQNGWDTEALQNAIDKCNNPSDPTGSGITEACSFLTVSNATAASQCKISPQVDEVIDGQMGKLPGCNPLQTGPQDAIVQSGQGCSAIPSDGSESGDYDRNSDRPKVDQLDRSAPDSKTRRYDRQLRLWAASGQSALESSRILVISGTATSTSILKNLVLPGIGHFTILDSLKVTPEDAGNNFFLEGPSSIGKSRAEETVRLLGELNDGVEGKADLRSLKEVLDSDKEWISEFTIVIAHNLEAGLLERLSTLLWEDESYPPLVVVRSAGFLAEVYIQYHEHTVIESHPETAQSLQIDKPFPALLEYAMGLDFENMDVTDHGHVPYVIVLVRLLEEWKKTHSGSPPSTYPEKQEFKKTILAMRKKADEENFEEAEAQAYRVWTPSNVPLEIRDLFKDPKVTSLSPSSPPFFHLVNALAKFTEEQPSHTLPLTSTLPDMKANTESYIHLQKMYKKRAEEEKAIFKSYLQVPVDNDMVDAFIKNSHALKLLRGKKWGTLDADPQALASAIETSPKQLSAHLALTALAAFASKQQPNTPLSPTEEELTAEAQSLLPSGVDLPDDFPAAVGEVVRSPTADLPNTAALLGGIVAQEVIKMITKQYIPINGSCIIDLIETSTGML</sequence>
<evidence type="ECO:0000256" key="5">
    <source>
        <dbReference type="SAM" id="MobiDB-lite"/>
    </source>
</evidence>
<dbReference type="Proteomes" id="UP000521872">
    <property type="component" value="Unassembled WGS sequence"/>
</dbReference>
<evidence type="ECO:0000256" key="3">
    <source>
        <dbReference type="ARBA" id="ARBA00015407"/>
    </source>
</evidence>
<dbReference type="FunFam" id="3.40.50.720:FF:000475">
    <property type="entry name" value="NEDD8-activating enzyme E1 regulatory subunit"/>
    <property type="match status" value="1"/>
</dbReference>
<name>A0A8H4QFL3_9AGAR</name>
<feature type="compositionally biased region" description="Basic and acidic residues" evidence="5">
    <location>
        <begin position="108"/>
        <end position="130"/>
    </location>
</feature>
<dbReference type="Gene3D" id="3.40.50.720">
    <property type="entry name" value="NAD(P)-binding Rossmann-like Domain"/>
    <property type="match status" value="1"/>
</dbReference>
<comment type="caution">
    <text evidence="7">The sequence shown here is derived from an EMBL/GenBank/DDBJ whole genome shotgun (WGS) entry which is preliminary data.</text>
</comment>
<dbReference type="PIRSF" id="PIRSF039099">
    <property type="entry name" value="APP-BP1"/>
    <property type="match status" value="1"/>
</dbReference>